<dbReference type="Pfam" id="PF11160">
    <property type="entry name" value="Hva1_TUDOR"/>
    <property type="match status" value="1"/>
</dbReference>
<reference evidence="2 3" key="1">
    <citation type="submission" date="2020-04" db="EMBL/GenBank/DDBJ databases">
        <title>Novosphingobium sp. TW-4 isolated from soil.</title>
        <authorList>
            <person name="Dahal R.H."/>
            <person name="Chaudhary D.K."/>
        </authorList>
    </citation>
    <scope>NUCLEOTIDE SEQUENCE [LARGE SCALE GENOMIC DNA]</scope>
    <source>
        <strain evidence="2 3">TW-4</strain>
    </source>
</reference>
<comment type="caution">
    <text evidence="2">The sequence shown here is derived from an EMBL/GenBank/DDBJ whole genome shotgun (WGS) entry which is preliminary data.</text>
</comment>
<evidence type="ECO:0000313" key="3">
    <source>
        <dbReference type="Proteomes" id="UP000583556"/>
    </source>
</evidence>
<evidence type="ECO:0000313" key="2">
    <source>
        <dbReference type="EMBL" id="NML94794.1"/>
    </source>
</evidence>
<dbReference type="EMBL" id="JABBGM010000006">
    <property type="protein sequence ID" value="NML94794.1"/>
    <property type="molecule type" value="Genomic_DNA"/>
</dbReference>
<dbReference type="AlphaFoldDB" id="A0A7Y0GBA5"/>
<accession>A0A7Y0GBA5</accession>
<evidence type="ECO:0000259" key="1">
    <source>
        <dbReference type="Pfam" id="PF11160"/>
    </source>
</evidence>
<dbReference type="InterPro" id="IPR021331">
    <property type="entry name" value="Hva1_TUDOR"/>
</dbReference>
<proteinExistence type="predicted"/>
<organism evidence="2 3">
    <name type="scientific">Novosphingobium olei</name>
    <dbReference type="NCBI Taxonomy" id="2728851"/>
    <lineage>
        <taxon>Bacteria</taxon>
        <taxon>Pseudomonadati</taxon>
        <taxon>Pseudomonadota</taxon>
        <taxon>Alphaproteobacteria</taxon>
        <taxon>Sphingomonadales</taxon>
        <taxon>Sphingomonadaceae</taxon>
        <taxon>Novosphingobium</taxon>
    </lineage>
</organism>
<sequence>MSGKTFRKGAPVTWHWGSGTAKGKVAEVFERRVSRTIEGKRISRNGTADNPAVLVEQEDGGKALKRASELSHH</sequence>
<dbReference type="Proteomes" id="UP000583556">
    <property type="component" value="Unassembled WGS sequence"/>
</dbReference>
<keyword evidence="3" id="KW-1185">Reference proteome</keyword>
<gene>
    <name evidence="2" type="ORF">HHL27_14060</name>
</gene>
<protein>
    <submittedName>
        <fullName evidence="2">HVA1 family protein</fullName>
    </submittedName>
</protein>
<name>A0A7Y0GBA5_9SPHN</name>
<feature type="domain" description="Hypervirulence associated protein TUDOR" evidence="1">
    <location>
        <begin position="9"/>
        <end position="70"/>
    </location>
</feature>